<keyword evidence="2" id="KW-1185">Reference proteome</keyword>
<sequence>MGLGSSSVVFSRYCNSSDIMDLFCIATGLPRTPYKVRPVAVKQLSGKALFRSSWFFPAST</sequence>
<name>A0AAU9ZCS0_PHORO</name>
<organism evidence="1 2">
    <name type="scientific">Phodopus roborovskii</name>
    <name type="common">Roborovski's desert hamster</name>
    <name type="synonym">Cricetulus roborovskii</name>
    <dbReference type="NCBI Taxonomy" id="109678"/>
    <lineage>
        <taxon>Eukaryota</taxon>
        <taxon>Metazoa</taxon>
        <taxon>Chordata</taxon>
        <taxon>Craniata</taxon>
        <taxon>Vertebrata</taxon>
        <taxon>Euteleostomi</taxon>
        <taxon>Mammalia</taxon>
        <taxon>Eutheria</taxon>
        <taxon>Euarchontoglires</taxon>
        <taxon>Glires</taxon>
        <taxon>Rodentia</taxon>
        <taxon>Myomorpha</taxon>
        <taxon>Muroidea</taxon>
        <taxon>Cricetidae</taxon>
        <taxon>Cricetinae</taxon>
        <taxon>Phodopus</taxon>
    </lineage>
</organism>
<protein>
    <submittedName>
        <fullName evidence="1">Pde9a protein</fullName>
    </submittedName>
</protein>
<dbReference type="AlphaFoldDB" id="A0AAU9ZCS0"/>
<dbReference type="Proteomes" id="UP001152836">
    <property type="component" value="Unassembled WGS sequence"/>
</dbReference>
<comment type="caution">
    <text evidence="1">The sequence shown here is derived from an EMBL/GenBank/DDBJ whole genome shotgun (WGS) entry which is preliminary data.</text>
</comment>
<evidence type="ECO:0000313" key="2">
    <source>
        <dbReference type="Proteomes" id="UP001152836"/>
    </source>
</evidence>
<reference evidence="1" key="1">
    <citation type="submission" date="2022-06" db="EMBL/GenBank/DDBJ databases">
        <authorList>
            <person name="Andreotti S."/>
            <person name="Wyler E."/>
        </authorList>
    </citation>
    <scope>NUCLEOTIDE SEQUENCE</scope>
</reference>
<dbReference type="EMBL" id="CALSGD010001418">
    <property type="protein sequence ID" value="CAH6789910.1"/>
    <property type="molecule type" value="Genomic_DNA"/>
</dbReference>
<gene>
    <name evidence="1" type="primary">Pde9a</name>
    <name evidence="1" type="ORF">PHOROB_LOCUS7341</name>
</gene>
<evidence type="ECO:0000313" key="1">
    <source>
        <dbReference type="EMBL" id="CAH6789910.1"/>
    </source>
</evidence>
<proteinExistence type="predicted"/>
<accession>A0AAU9ZCS0</accession>